<dbReference type="Pfam" id="PF25181">
    <property type="entry name" value="Phage_Bbp19"/>
    <property type="match status" value="1"/>
</dbReference>
<dbReference type="RefSeq" id="WP_133613777.1">
    <property type="nucleotide sequence ID" value="NZ_SNYW01000008.1"/>
</dbReference>
<accession>A0A4R6WXZ9</accession>
<proteinExistence type="predicted"/>
<evidence type="ECO:0000259" key="1">
    <source>
        <dbReference type="Pfam" id="PF25181"/>
    </source>
</evidence>
<evidence type="ECO:0000313" key="3">
    <source>
        <dbReference type="Proteomes" id="UP000295783"/>
    </source>
</evidence>
<name>A0A4R6WXZ9_9PROT</name>
<comment type="caution">
    <text evidence="2">The sequence shown here is derived from an EMBL/GenBank/DDBJ whole genome shotgun (WGS) entry which is preliminary data.</text>
</comment>
<dbReference type="InterPro" id="IPR057447">
    <property type="entry name" value="Bbp19-like_phage"/>
</dbReference>
<organism evidence="2 3">
    <name type="scientific">Dongia mobilis</name>
    <dbReference type="NCBI Taxonomy" id="578943"/>
    <lineage>
        <taxon>Bacteria</taxon>
        <taxon>Pseudomonadati</taxon>
        <taxon>Pseudomonadota</taxon>
        <taxon>Alphaproteobacteria</taxon>
        <taxon>Rhodospirillales</taxon>
        <taxon>Dongiaceae</taxon>
        <taxon>Dongia</taxon>
    </lineage>
</organism>
<dbReference type="AlphaFoldDB" id="A0A4R6WXZ9"/>
<feature type="domain" description="Bbp19-like phage" evidence="1">
    <location>
        <begin position="24"/>
        <end position="90"/>
    </location>
</feature>
<reference evidence="2 3" key="1">
    <citation type="submission" date="2019-03" db="EMBL/GenBank/DDBJ databases">
        <title>Genomic Encyclopedia of Type Strains, Phase III (KMG-III): the genomes of soil and plant-associated and newly described type strains.</title>
        <authorList>
            <person name="Whitman W."/>
        </authorList>
    </citation>
    <scope>NUCLEOTIDE SEQUENCE [LARGE SCALE GENOMIC DNA]</scope>
    <source>
        <strain evidence="2 3">CGMCC 1.7660</strain>
    </source>
</reference>
<dbReference type="OrthoDB" id="7574687at2"/>
<dbReference type="Proteomes" id="UP000295783">
    <property type="component" value="Unassembled WGS sequence"/>
</dbReference>
<protein>
    <recommendedName>
        <fullName evidence="1">Bbp19-like phage domain-containing protein</fullName>
    </recommendedName>
</protein>
<keyword evidence="3" id="KW-1185">Reference proteome</keyword>
<sequence length="96" mass="10684">MKAGLAWLLRLHGHSRARRVADAYRRHLSPESAGSRLILADLAHYCRVGRSSFVPGDSHQTAFNEGARDVFLHLAEMCGLDPADFTALLQEVIDDR</sequence>
<gene>
    <name evidence="2" type="ORF">A8950_2328</name>
</gene>
<dbReference type="EMBL" id="SNYW01000008">
    <property type="protein sequence ID" value="TDQ82505.1"/>
    <property type="molecule type" value="Genomic_DNA"/>
</dbReference>
<evidence type="ECO:0000313" key="2">
    <source>
        <dbReference type="EMBL" id="TDQ82505.1"/>
    </source>
</evidence>